<sequence>IVDVKVHELRHLWFTINYATRGMPVISRQYGKFSDKFIMQNANFRETPGN</sequence>
<comment type="caution">
    <text evidence="1">The sequence shown here is derived from an EMBL/GenBank/DDBJ whole genome shotgun (WGS) entry which is preliminary data.</text>
</comment>
<name>A0ABN7VDK1_GIGMA</name>
<organism evidence="1 2">
    <name type="scientific">Gigaspora margarita</name>
    <dbReference type="NCBI Taxonomy" id="4874"/>
    <lineage>
        <taxon>Eukaryota</taxon>
        <taxon>Fungi</taxon>
        <taxon>Fungi incertae sedis</taxon>
        <taxon>Mucoromycota</taxon>
        <taxon>Glomeromycotina</taxon>
        <taxon>Glomeromycetes</taxon>
        <taxon>Diversisporales</taxon>
        <taxon>Gigasporaceae</taxon>
        <taxon>Gigaspora</taxon>
    </lineage>
</organism>
<evidence type="ECO:0000313" key="2">
    <source>
        <dbReference type="Proteomes" id="UP000789901"/>
    </source>
</evidence>
<protein>
    <submittedName>
        <fullName evidence="1">13806_t:CDS:1</fullName>
    </submittedName>
</protein>
<evidence type="ECO:0000313" key="1">
    <source>
        <dbReference type="EMBL" id="CAG8759985.1"/>
    </source>
</evidence>
<reference evidence="1 2" key="1">
    <citation type="submission" date="2021-06" db="EMBL/GenBank/DDBJ databases">
        <authorList>
            <person name="Kallberg Y."/>
            <person name="Tangrot J."/>
            <person name="Rosling A."/>
        </authorList>
    </citation>
    <scope>NUCLEOTIDE SEQUENCE [LARGE SCALE GENOMIC DNA]</scope>
    <source>
        <strain evidence="1 2">120-4 pot B 10/14</strain>
    </source>
</reference>
<gene>
    <name evidence="1" type="ORF">GMARGA_LOCUS17361</name>
</gene>
<keyword evidence="2" id="KW-1185">Reference proteome</keyword>
<proteinExistence type="predicted"/>
<dbReference type="EMBL" id="CAJVQB010013105">
    <property type="protein sequence ID" value="CAG8759985.1"/>
    <property type="molecule type" value="Genomic_DNA"/>
</dbReference>
<accession>A0ABN7VDK1</accession>
<feature type="non-terminal residue" evidence="1">
    <location>
        <position position="1"/>
    </location>
</feature>
<dbReference type="Proteomes" id="UP000789901">
    <property type="component" value="Unassembled WGS sequence"/>
</dbReference>